<proteinExistence type="predicted"/>
<accession>A0A0H5Q6K5</accession>
<organism evidence="1">
    <name type="scientific">uncultured prokaryote</name>
    <dbReference type="NCBI Taxonomy" id="198431"/>
    <lineage>
        <taxon>unclassified sequences</taxon>
        <taxon>environmental samples</taxon>
    </lineage>
</organism>
<reference evidence="1" key="1">
    <citation type="submission" date="2015-06" db="EMBL/GenBank/DDBJ databases">
        <authorList>
            <person name="Joergensen T."/>
        </authorList>
    </citation>
    <scope>NUCLEOTIDE SEQUENCE</scope>
    <source>
        <strain evidence="1">RGFK1625</strain>
    </source>
</reference>
<name>A0A0H5Q6K5_9ZZZZ</name>
<sequence length="73" mass="8158">MHPCTLFPISRQKAVIFVLIYKSKVFPLKSQKNVLKGQIGCLNEENERVVQGIKQKKGLGAPLVANFVTRYAA</sequence>
<dbReference type="AlphaFoldDB" id="A0A0H5Q6K5"/>
<protein>
    <submittedName>
        <fullName evidence="1">Uncharacterized protein</fullName>
    </submittedName>
</protein>
<reference evidence="1" key="2">
    <citation type="submission" date="2015-07" db="EMBL/GenBank/DDBJ databases">
        <title>Plasmids, circular viruses and viroids from rat gut.</title>
        <authorList>
            <person name="Jorgensen T.J."/>
            <person name="Hansen M.A."/>
            <person name="Xu Z."/>
            <person name="Tabak M.A."/>
            <person name="Sorensen S.J."/>
            <person name="Hansen L.H."/>
        </authorList>
    </citation>
    <scope>NUCLEOTIDE SEQUENCE</scope>
    <source>
        <strain evidence="1">RGFK1625</strain>
    </source>
</reference>
<evidence type="ECO:0000313" key="1">
    <source>
        <dbReference type="EMBL" id="CRY97533.1"/>
    </source>
</evidence>
<dbReference type="EMBL" id="LN854134">
    <property type="protein sequence ID" value="CRY97533.1"/>
    <property type="molecule type" value="Genomic_DNA"/>
</dbReference>